<sequence>MRTFSLLKGLPVYVKSRGTKIGEVNDLNISCDGMVKGLLLKKGAFFKKNYLIDIKDVTSFGWDGIMVESKRVLRHIKKPEDYTFSSTQPLTGKMLITAEGEKLGLIEDVYFLEEMGTIVGYECSDGFFSDITEGKRVVKTDEPPAIGKDAIIVNVKKQS</sequence>
<dbReference type="EMBL" id="JAXOFX010000002">
    <property type="protein sequence ID" value="MDZ5470876.1"/>
    <property type="molecule type" value="Genomic_DNA"/>
</dbReference>
<protein>
    <submittedName>
        <fullName evidence="2">PRC-barrel domain-containing protein</fullName>
    </submittedName>
</protein>
<dbReference type="InterPro" id="IPR027275">
    <property type="entry name" value="PRC-brl_dom"/>
</dbReference>
<dbReference type="Pfam" id="PF05239">
    <property type="entry name" value="PRC"/>
    <property type="match status" value="2"/>
</dbReference>
<dbReference type="Gene3D" id="2.30.30.240">
    <property type="entry name" value="PRC-barrel domain"/>
    <property type="match status" value="2"/>
</dbReference>
<geneLocation type="plasmid" evidence="2">
    <name>unnamed</name>
</geneLocation>
<reference evidence="2 3" key="1">
    <citation type="submission" date="2023-11" db="EMBL/GenBank/DDBJ databases">
        <title>Bacillus jintuensis, isolated from a mudflat on the Beibu Gulf coast.</title>
        <authorList>
            <person name="Li M."/>
        </authorList>
    </citation>
    <scope>NUCLEOTIDE SEQUENCE [LARGE SCALE GENOMIC DNA]</scope>
    <source>
        <strain evidence="2 3">31A1R</strain>
        <plasmid evidence="2">unnamed</plasmid>
    </source>
</reference>
<organism evidence="2 3">
    <name type="scientific">Robertmurraya mangrovi</name>
    <dbReference type="NCBI Taxonomy" id="3098077"/>
    <lineage>
        <taxon>Bacteria</taxon>
        <taxon>Bacillati</taxon>
        <taxon>Bacillota</taxon>
        <taxon>Bacilli</taxon>
        <taxon>Bacillales</taxon>
        <taxon>Bacillaceae</taxon>
        <taxon>Robertmurraya</taxon>
    </lineage>
</organism>
<dbReference type="RefSeq" id="WP_322445416.1">
    <property type="nucleotide sequence ID" value="NZ_JAXOFX010000002.1"/>
</dbReference>
<keyword evidence="2" id="KW-0614">Plasmid</keyword>
<gene>
    <name evidence="2" type="ORF">SM124_03830</name>
</gene>
<comment type="caution">
    <text evidence="2">The sequence shown here is derived from an EMBL/GenBank/DDBJ whole genome shotgun (WGS) entry which is preliminary data.</text>
</comment>
<feature type="domain" description="PRC-barrel" evidence="1">
    <location>
        <begin position="4"/>
        <end position="69"/>
    </location>
</feature>
<keyword evidence="3" id="KW-1185">Reference proteome</keyword>
<dbReference type="Proteomes" id="UP001290455">
    <property type="component" value="Unassembled WGS sequence"/>
</dbReference>
<evidence type="ECO:0000313" key="3">
    <source>
        <dbReference type="Proteomes" id="UP001290455"/>
    </source>
</evidence>
<feature type="domain" description="PRC-barrel" evidence="1">
    <location>
        <begin position="90"/>
        <end position="157"/>
    </location>
</feature>
<dbReference type="SUPFAM" id="SSF50346">
    <property type="entry name" value="PRC-barrel domain"/>
    <property type="match status" value="2"/>
</dbReference>
<evidence type="ECO:0000313" key="2">
    <source>
        <dbReference type="EMBL" id="MDZ5470876.1"/>
    </source>
</evidence>
<name>A0ABU5IUP3_9BACI</name>
<evidence type="ECO:0000259" key="1">
    <source>
        <dbReference type="Pfam" id="PF05239"/>
    </source>
</evidence>
<proteinExistence type="predicted"/>
<dbReference type="InterPro" id="IPR011033">
    <property type="entry name" value="PRC_barrel-like_sf"/>
</dbReference>
<accession>A0ABU5IUP3</accession>